<evidence type="ECO:0000313" key="3">
    <source>
        <dbReference type="Proteomes" id="UP000507470"/>
    </source>
</evidence>
<dbReference type="Proteomes" id="UP000507470">
    <property type="component" value="Unassembled WGS sequence"/>
</dbReference>
<dbReference type="OrthoDB" id="6160218at2759"/>
<keyword evidence="3" id="KW-1185">Reference proteome</keyword>
<protein>
    <recommendedName>
        <fullName evidence="1">HEPN domain-containing protein</fullName>
    </recommendedName>
</protein>
<evidence type="ECO:0000259" key="1">
    <source>
        <dbReference type="SMART" id="SM00748"/>
    </source>
</evidence>
<gene>
    <name evidence="2" type="ORF">MCOR_9873</name>
</gene>
<dbReference type="Gene3D" id="1.20.120.330">
    <property type="entry name" value="Nucleotidyltransferases domain 2"/>
    <property type="match status" value="1"/>
</dbReference>
<sequence>MASQQLLKHLLDVSSADTETLKKMDALFLLTRQETLENAKTLVLSDNKDFEEKIGSEIGMPYVMDFSQLDIFIQGSISERLQKLPEKMQPNILSDTISKELTADNLVRVQDGRGNGLKDFFTSHQFTEGVVRIYVHYCKQHPRANQINITQDNVEQLVKGIRHLKIVQVESIILKLVFNGKTVGHSEKSCFFQRKNNETDNEHVLYCAFKEKSLQQWLVDNYDSVGLALKKCTDNCFEDTSGLLMKILTQIEKRSSISKVLDEACVLEYRFACNTHENLFPPAGTVVNQNRHSFLDSSFTDFSIGEYVALLISEETVTNRKFVPAVYIYAIIVKKLESDTSNTILGNTLCMYEVDVGNGNIEKRKAYDLFKFNRKNADVNQLNGQEPSKSKELVEFVEISGTQNDERSLDDILKEIKEQVKAAWTLPEDERRKVIKRLYKNGILIKTMIVLQLERGEDIDSDKSSDSSSSRSNFYENFRSYYSNDRSRSNFYSNFRHYSDDSGRYAGSHSTFWSHFKRWEYDTWEDSYYRNSQGYRSRGTRQQTRDEKVPSVAEARQWMRQAKMDFTAADQFFPHAVSGHHFNWICIMCYQCVEKVLKAMHYTKDCNNVPSTHDLNKLMFGLDMELQTKVKQFILLVGPRDKTMYPERMNIPKIPADVYTKETAESARDVTKKILEFAADLLQL</sequence>
<name>A0A6J8ANX4_MYTCO</name>
<dbReference type="InterPro" id="IPR007842">
    <property type="entry name" value="HEPN_dom"/>
</dbReference>
<dbReference type="EMBL" id="CACVKT020001759">
    <property type="protein sequence ID" value="CAC5371407.1"/>
    <property type="molecule type" value="Genomic_DNA"/>
</dbReference>
<accession>A0A6J8ANX4</accession>
<proteinExistence type="predicted"/>
<dbReference type="SUPFAM" id="SSF81593">
    <property type="entry name" value="Nucleotidyltransferase substrate binding subunit/domain"/>
    <property type="match status" value="1"/>
</dbReference>
<dbReference type="AlphaFoldDB" id="A0A6J8ANX4"/>
<evidence type="ECO:0000313" key="2">
    <source>
        <dbReference type="EMBL" id="CAC5371407.1"/>
    </source>
</evidence>
<dbReference type="SMART" id="SM00748">
    <property type="entry name" value="HEPN"/>
    <property type="match status" value="1"/>
</dbReference>
<dbReference type="PANTHER" id="PTHR46919:SF2">
    <property type="entry name" value="SACSIN"/>
    <property type="match status" value="1"/>
</dbReference>
<feature type="domain" description="HEPN" evidence="1">
    <location>
        <begin position="559"/>
        <end position="674"/>
    </location>
</feature>
<dbReference type="Pfam" id="PF05168">
    <property type="entry name" value="HEPN"/>
    <property type="match status" value="1"/>
</dbReference>
<dbReference type="PANTHER" id="PTHR46919">
    <property type="entry name" value="ZINC FINGER, C3HC4 TYPE (RING FINGER) FAMILY PROTEIN"/>
    <property type="match status" value="1"/>
</dbReference>
<organism evidence="2 3">
    <name type="scientific">Mytilus coruscus</name>
    <name type="common">Sea mussel</name>
    <dbReference type="NCBI Taxonomy" id="42192"/>
    <lineage>
        <taxon>Eukaryota</taxon>
        <taxon>Metazoa</taxon>
        <taxon>Spiralia</taxon>
        <taxon>Lophotrochozoa</taxon>
        <taxon>Mollusca</taxon>
        <taxon>Bivalvia</taxon>
        <taxon>Autobranchia</taxon>
        <taxon>Pteriomorphia</taxon>
        <taxon>Mytilida</taxon>
        <taxon>Mytiloidea</taxon>
        <taxon>Mytilidae</taxon>
        <taxon>Mytilinae</taxon>
        <taxon>Mytilus</taxon>
    </lineage>
</organism>
<reference evidence="2 3" key="1">
    <citation type="submission" date="2020-06" db="EMBL/GenBank/DDBJ databases">
        <authorList>
            <person name="Li R."/>
            <person name="Bekaert M."/>
        </authorList>
    </citation>
    <scope>NUCLEOTIDE SEQUENCE [LARGE SCALE GENOMIC DNA]</scope>
    <source>
        <strain evidence="3">wild</strain>
    </source>
</reference>